<feature type="binding site" evidence="6">
    <location>
        <position position="60"/>
    </location>
    <ligand>
        <name>Zn(2+)</name>
        <dbReference type="ChEBI" id="CHEBI:29105"/>
        <label>1</label>
    </ligand>
</feature>
<feature type="binding site" evidence="6">
    <location>
        <position position="150"/>
    </location>
    <ligand>
        <name>Zn(2+)</name>
        <dbReference type="ChEBI" id="CHEBI:29105"/>
        <label>1</label>
    </ligand>
</feature>
<dbReference type="NCBIfam" id="NF006837">
    <property type="entry name" value="PRK09357.1-2"/>
    <property type="match status" value="1"/>
</dbReference>
<sequence>MELLIKNVKMLENGELTETDVRVAQGKVKEIGANLNPNGENEIDGKGRMIAPGFVDVHVHLREPGGEQKETIESGTKSAAKGGYTTICAMPNTRPVPDTKENLQHVNDLIEKNALIRVLPYASITIREAGKERTNLQELKENGAFAFTDDGVGIQQAGMMYETMLDAAKIDMPVVAHCEDNSLIYDGVMHEGRRSSELGLNGIPSIAESVHIARDILLAEAAGAHYHVCHVSTKESVRVIRDAKRAGIHVTAEVTPHHLLLSEDDIPGDDANWKMNPPLRAKEDLEALHEGLLDGTLDFIATDHAPHTLQEKSNGMQKAPFGIVGFETAFPLLYTKFVETGKWTLQQLIDWLTIKPSETFGLPYGTMEVGTTADLVLLDLEKEQPIQINEFLTKGRNTPFGGWSCIGWPAMTIYGGQIVWQEETK</sequence>
<dbReference type="PROSITE" id="PS00483">
    <property type="entry name" value="DIHYDROOROTASE_2"/>
    <property type="match status" value="1"/>
</dbReference>
<comment type="catalytic activity">
    <reaction evidence="6">
        <text>(S)-dihydroorotate + H2O = N-carbamoyl-L-aspartate + H(+)</text>
        <dbReference type="Rhea" id="RHEA:24296"/>
        <dbReference type="ChEBI" id="CHEBI:15377"/>
        <dbReference type="ChEBI" id="CHEBI:15378"/>
        <dbReference type="ChEBI" id="CHEBI:30864"/>
        <dbReference type="ChEBI" id="CHEBI:32814"/>
        <dbReference type="EC" id="3.5.2.3"/>
    </reaction>
</comment>
<comment type="pathway">
    <text evidence="6">Pyrimidine metabolism; UMP biosynthesis via de novo pathway; (S)-dihydroorotate from bicarbonate: step 3/3.</text>
</comment>
<dbReference type="InterPro" id="IPR050138">
    <property type="entry name" value="DHOase/Allantoinase_Hydrolase"/>
</dbReference>
<keyword evidence="5 6" id="KW-0665">Pyrimidine biosynthesis</keyword>
<feature type="binding site" evidence="6">
    <location>
        <begin position="321"/>
        <end position="322"/>
    </location>
    <ligand>
        <name>substrate</name>
    </ligand>
</feature>
<dbReference type="HAMAP" id="MF_00220_B">
    <property type="entry name" value="PyrC_classI_B"/>
    <property type="match status" value="1"/>
</dbReference>
<dbReference type="NCBIfam" id="TIGR00857">
    <property type="entry name" value="pyrC_multi"/>
    <property type="match status" value="1"/>
</dbReference>
<evidence type="ECO:0000313" key="9">
    <source>
        <dbReference type="Proteomes" id="UP001172142"/>
    </source>
</evidence>
<evidence type="ECO:0000256" key="6">
    <source>
        <dbReference type="HAMAP-Rule" id="MF_00220"/>
    </source>
</evidence>
<feature type="binding site" evidence="6">
    <location>
        <begin position="60"/>
        <end position="62"/>
    </location>
    <ligand>
        <name>substrate</name>
    </ligand>
</feature>
<evidence type="ECO:0000256" key="5">
    <source>
        <dbReference type="ARBA" id="ARBA00022975"/>
    </source>
</evidence>
<evidence type="ECO:0000259" key="7">
    <source>
        <dbReference type="Pfam" id="PF12890"/>
    </source>
</evidence>
<dbReference type="InterPro" id="IPR024403">
    <property type="entry name" value="DHOase_cat"/>
</dbReference>
<feature type="binding site" evidence="6">
    <location>
        <position position="276"/>
    </location>
    <ligand>
        <name>substrate</name>
    </ligand>
</feature>
<dbReference type="InterPro" id="IPR002195">
    <property type="entry name" value="Dihydroorotase_CS"/>
</dbReference>
<feature type="binding site" evidence="6">
    <location>
        <position position="303"/>
    </location>
    <ligand>
        <name>Zn(2+)</name>
        <dbReference type="ChEBI" id="CHEBI:29105"/>
        <label>1</label>
    </ligand>
</feature>
<dbReference type="InterPro" id="IPR004722">
    <property type="entry name" value="DHOase"/>
</dbReference>
<protein>
    <recommendedName>
        <fullName evidence="6">Dihydroorotase</fullName>
        <shortName evidence="6">DHOase</shortName>
        <ecNumber evidence="6">3.5.2.3</ecNumber>
    </recommendedName>
</protein>
<dbReference type="EC" id="3.5.2.3" evidence="6"/>
<accession>A0ABT8N930</accession>
<organism evidence="8 9">
    <name type="scientific">Planococcus shenhongbingii</name>
    <dbReference type="NCBI Taxonomy" id="3058398"/>
    <lineage>
        <taxon>Bacteria</taxon>
        <taxon>Bacillati</taxon>
        <taxon>Bacillota</taxon>
        <taxon>Bacilli</taxon>
        <taxon>Bacillales</taxon>
        <taxon>Caryophanaceae</taxon>
        <taxon>Planococcus</taxon>
    </lineage>
</organism>
<feature type="domain" description="Dihydroorotase catalytic" evidence="7">
    <location>
        <begin position="47"/>
        <end position="236"/>
    </location>
</feature>
<comment type="similarity">
    <text evidence="2 6">Belongs to the metallo-dependent hydrolases superfamily. DHOase family. Class I DHOase subfamily.</text>
</comment>
<dbReference type="PANTHER" id="PTHR43668">
    <property type="entry name" value="ALLANTOINASE"/>
    <property type="match status" value="1"/>
</dbReference>
<name>A0ABT8N930_9BACL</name>
<feature type="binding site" evidence="6">
    <location>
        <position position="177"/>
    </location>
    <ligand>
        <name>Zn(2+)</name>
        <dbReference type="ChEBI" id="CHEBI:29105"/>
        <label>2</label>
    </ligand>
</feature>
<dbReference type="SUPFAM" id="SSF51556">
    <property type="entry name" value="Metallo-dependent hydrolases"/>
    <property type="match status" value="1"/>
</dbReference>
<gene>
    <name evidence="6" type="primary">pyrC</name>
    <name evidence="8" type="ORF">QWY13_02020</name>
</gene>
<feature type="binding site" evidence="6">
    <location>
        <position position="307"/>
    </location>
    <ligand>
        <name>substrate</name>
    </ligand>
</feature>
<dbReference type="RefSeq" id="WP_300989657.1">
    <property type="nucleotide sequence ID" value="NZ_CP129235.1"/>
</dbReference>
<evidence type="ECO:0000256" key="2">
    <source>
        <dbReference type="ARBA" id="ARBA00010286"/>
    </source>
</evidence>
<evidence type="ECO:0000256" key="3">
    <source>
        <dbReference type="ARBA" id="ARBA00022723"/>
    </source>
</evidence>
<comment type="caution">
    <text evidence="8">The sequence shown here is derived from an EMBL/GenBank/DDBJ whole genome shotgun (WGS) entry which is preliminary data.</text>
</comment>
<feature type="active site" evidence="6">
    <location>
        <position position="303"/>
    </location>
</feature>
<dbReference type="Proteomes" id="UP001172142">
    <property type="component" value="Unassembled WGS sequence"/>
</dbReference>
<keyword evidence="4 6" id="KW-0378">Hydrolase</keyword>
<keyword evidence="6" id="KW-0862">Zinc</keyword>
<reference evidence="8 9" key="1">
    <citation type="submission" date="2023-07" db="EMBL/GenBank/DDBJ databases">
        <title>Novel species in genus Planococcus.</title>
        <authorList>
            <person name="Ning S."/>
        </authorList>
    </citation>
    <scope>NUCLEOTIDE SEQUENCE [LARGE SCALE GENOMIC DNA]</scope>
    <source>
        <strain evidence="8 9">N017</strain>
    </source>
</reference>
<evidence type="ECO:0000256" key="4">
    <source>
        <dbReference type="ARBA" id="ARBA00022801"/>
    </source>
</evidence>
<dbReference type="SUPFAM" id="SSF51338">
    <property type="entry name" value="Composite domain of metallo-dependent hydrolases"/>
    <property type="match status" value="1"/>
</dbReference>
<feature type="binding site" evidence="6">
    <location>
        <position position="58"/>
    </location>
    <ligand>
        <name>Zn(2+)</name>
        <dbReference type="ChEBI" id="CHEBI:29105"/>
        <label>1</label>
    </ligand>
</feature>
<dbReference type="PROSITE" id="PS00482">
    <property type="entry name" value="DIHYDROOROTASE_1"/>
    <property type="match status" value="1"/>
</dbReference>
<dbReference type="Gene3D" id="3.20.20.140">
    <property type="entry name" value="Metal-dependent hydrolases"/>
    <property type="match status" value="1"/>
</dbReference>
<feature type="binding site" evidence="6">
    <location>
        <position position="92"/>
    </location>
    <ligand>
        <name>substrate</name>
    </ligand>
</feature>
<feature type="binding site" evidence="6">
    <location>
        <position position="150"/>
    </location>
    <ligand>
        <name>Zn(2+)</name>
        <dbReference type="ChEBI" id="CHEBI:29105"/>
        <label>2</label>
    </ligand>
</feature>
<comment type="cofactor">
    <cofactor evidence="6">
        <name>Zn(2+)</name>
        <dbReference type="ChEBI" id="CHEBI:29105"/>
    </cofactor>
    <text evidence="6">Binds 2 Zn(2+) ions per subunit.</text>
</comment>
<keyword evidence="9" id="KW-1185">Reference proteome</keyword>
<dbReference type="PANTHER" id="PTHR43668:SF2">
    <property type="entry name" value="ALLANTOINASE"/>
    <property type="match status" value="1"/>
</dbReference>
<evidence type="ECO:0000256" key="1">
    <source>
        <dbReference type="ARBA" id="ARBA00002368"/>
    </source>
</evidence>
<dbReference type="GO" id="GO:0004151">
    <property type="term" value="F:dihydroorotase activity"/>
    <property type="evidence" value="ECO:0007669"/>
    <property type="project" value="UniProtKB-EC"/>
</dbReference>
<comment type="function">
    <text evidence="1 6">Catalyzes the reversible cyclization of carbamoyl aspartate to dihydroorotate.</text>
</comment>
<evidence type="ECO:0000313" key="8">
    <source>
        <dbReference type="EMBL" id="MDN7244253.1"/>
    </source>
</evidence>
<dbReference type="InterPro" id="IPR011059">
    <property type="entry name" value="Metal-dep_hydrolase_composite"/>
</dbReference>
<dbReference type="InterPro" id="IPR032466">
    <property type="entry name" value="Metal_Hydrolase"/>
</dbReference>
<dbReference type="Pfam" id="PF12890">
    <property type="entry name" value="DHOase"/>
    <property type="match status" value="1"/>
</dbReference>
<dbReference type="Gene3D" id="2.30.40.10">
    <property type="entry name" value="Urease, subunit C, domain 1"/>
    <property type="match status" value="1"/>
</dbReference>
<dbReference type="EMBL" id="JAUJWU010000001">
    <property type="protein sequence ID" value="MDN7244253.1"/>
    <property type="molecule type" value="Genomic_DNA"/>
</dbReference>
<dbReference type="CDD" id="cd01317">
    <property type="entry name" value="DHOase_IIa"/>
    <property type="match status" value="1"/>
</dbReference>
<proteinExistence type="inferred from homology"/>
<feature type="binding site" evidence="6">
    <location>
        <position position="230"/>
    </location>
    <ligand>
        <name>Zn(2+)</name>
        <dbReference type="ChEBI" id="CHEBI:29105"/>
        <label>2</label>
    </ligand>
</feature>
<keyword evidence="3 6" id="KW-0479">Metal-binding</keyword>